<dbReference type="GO" id="GO:0003677">
    <property type="term" value="F:DNA binding"/>
    <property type="evidence" value="ECO:0007669"/>
    <property type="project" value="UniProtKB-KW"/>
</dbReference>
<dbReference type="InterPro" id="IPR003593">
    <property type="entry name" value="AAA+_ATPase"/>
</dbReference>
<dbReference type="Pfam" id="PF00989">
    <property type="entry name" value="PAS"/>
    <property type="match status" value="2"/>
</dbReference>
<name>R4KKU0_9FIRM</name>
<proteinExistence type="predicted"/>
<evidence type="ECO:0000259" key="7">
    <source>
        <dbReference type="PROSITE" id="PS50112"/>
    </source>
</evidence>
<evidence type="ECO:0000256" key="1">
    <source>
        <dbReference type="ARBA" id="ARBA00022741"/>
    </source>
</evidence>
<dbReference type="FunFam" id="3.40.50.300:FF:000006">
    <property type="entry name" value="DNA-binding transcriptional regulator NtrC"/>
    <property type="match status" value="1"/>
</dbReference>
<dbReference type="PROSITE" id="PS00675">
    <property type="entry name" value="SIGMA54_INTERACT_1"/>
    <property type="match status" value="1"/>
</dbReference>
<dbReference type="PANTHER" id="PTHR32071">
    <property type="entry name" value="TRANSCRIPTIONAL REGULATORY PROTEIN"/>
    <property type="match status" value="1"/>
</dbReference>
<dbReference type="PROSITE" id="PS50112">
    <property type="entry name" value="PAS"/>
    <property type="match status" value="2"/>
</dbReference>
<dbReference type="Gene3D" id="1.10.10.60">
    <property type="entry name" value="Homeodomain-like"/>
    <property type="match status" value="1"/>
</dbReference>
<evidence type="ECO:0000256" key="3">
    <source>
        <dbReference type="ARBA" id="ARBA00022840"/>
    </source>
</evidence>
<dbReference type="InterPro" id="IPR013767">
    <property type="entry name" value="PAS_fold"/>
</dbReference>
<dbReference type="SUPFAM" id="SSF55785">
    <property type="entry name" value="PYP-like sensor domain (PAS domain)"/>
    <property type="match status" value="2"/>
</dbReference>
<evidence type="ECO:0000313" key="10">
    <source>
        <dbReference type="Proteomes" id="UP000013520"/>
    </source>
</evidence>
<dbReference type="SMART" id="SM00382">
    <property type="entry name" value="AAA"/>
    <property type="match status" value="1"/>
</dbReference>
<dbReference type="CDD" id="cd00009">
    <property type="entry name" value="AAA"/>
    <property type="match status" value="1"/>
</dbReference>
<feature type="coiled-coil region" evidence="5">
    <location>
        <begin position="221"/>
        <end position="248"/>
    </location>
</feature>
<dbReference type="PROSITE" id="PS50045">
    <property type="entry name" value="SIGMA54_INTERACT_4"/>
    <property type="match status" value="1"/>
</dbReference>
<dbReference type="InterPro" id="IPR009057">
    <property type="entry name" value="Homeodomain-like_sf"/>
</dbReference>
<dbReference type="RefSeq" id="WP_006522333.1">
    <property type="nucleotide sequence ID" value="NC_021184.1"/>
</dbReference>
<dbReference type="PROSITE" id="PS50113">
    <property type="entry name" value="PAC"/>
    <property type="match status" value="1"/>
</dbReference>
<dbReference type="OrthoDB" id="9803970at2"/>
<dbReference type="SUPFAM" id="SSF46689">
    <property type="entry name" value="Homeodomain-like"/>
    <property type="match status" value="1"/>
</dbReference>
<keyword evidence="3" id="KW-0067">ATP-binding</keyword>
<accession>R4KKU0</accession>
<feature type="domain" description="PAC" evidence="8">
    <location>
        <begin position="178"/>
        <end position="230"/>
    </location>
</feature>
<dbReference type="Pfam" id="PF18024">
    <property type="entry name" value="HTH_50"/>
    <property type="match status" value="1"/>
</dbReference>
<dbReference type="GO" id="GO:0005524">
    <property type="term" value="F:ATP binding"/>
    <property type="evidence" value="ECO:0007669"/>
    <property type="project" value="UniProtKB-KW"/>
</dbReference>
<organism evidence="9 10">
    <name type="scientific">Desulfoscipio gibsoniae DSM 7213</name>
    <dbReference type="NCBI Taxonomy" id="767817"/>
    <lineage>
        <taxon>Bacteria</taxon>
        <taxon>Bacillati</taxon>
        <taxon>Bacillota</taxon>
        <taxon>Clostridia</taxon>
        <taxon>Eubacteriales</taxon>
        <taxon>Desulfallaceae</taxon>
        <taxon>Desulfoscipio</taxon>
    </lineage>
</organism>
<dbReference type="Gene3D" id="3.40.50.300">
    <property type="entry name" value="P-loop containing nucleotide triphosphate hydrolases"/>
    <property type="match status" value="1"/>
</dbReference>
<dbReference type="eggNOG" id="COG3829">
    <property type="taxonomic scope" value="Bacteria"/>
</dbReference>
<feature type="domain" description="PAS" evidence="7">
    <location>
        <begin position="1"/>
        <end position="47"/>
    </location>
</feature>
<evidence type="ECO:0000313" key="9">
    <source>
        <dbReference type="EMBL" id="AGL03823.1"/>
    </source>
</evidence>
<dbReference type="InterPro" id="IPR035965">
    <property type="entry name" value="PAS-like_dom_sf"/>
</dbReference>
<keyword evidence="1" id="KW-0547">Nucleotide-binding</keyword>
<keyword evidence="2" id="KW-0058">Aromatic hydrocarbons catabolism</keyword>
<dbReference type="AlphaFoldDB" id="R4KKU0"/>
<dbReference type="CDD" id="cd00130">
    <property type="entry name" value="PAS"/>
    <property type="match status" value="2"/>
</dbReference>
<dbReference type="KEGG" id="dgi:Desgi_4596"/>
<evidence type="ECO:0000259" key="8">
    <source>
        <dbReference type="PROSITE" id="PS50113"/>
    </source>
</evidence>
<dbReference type="HOGENOM" id="CLU_000445_8_1_9"/>
<gene>
    <name evidence="9" type="ORF">Desgi_4596</name>
</gene>
<dbReference type="NCBIfam" id="TIGR00229">
    <property type="entry name" value="sensory_box"/>
    <property type="match status" value="2"/>
</dbReference>
<reference evidence="9 10" key="1">
    <citation type="submission" date="2012-01" db="EMBL/GenBank/DDBJ databases">
        <title>Complete sequence of Desulfotomaculum gibsoniae DSM 7213.</title>
        <authorList>
            <consortium name="US DOE Joint Genome Institute"/>
            <person name="Lucas S."/>
            <person name="Han J."/>
            <person name="Lapidus A."/>
            <person name="Cheng J.-F."/>
            <person name="Goodwin L."/>
            <person name="Pitluck S."/>
            <person name="Peters L."/>
            <person name="Ovchinnikova G."/>
            <person name="Teshima H."/>
            <person name="Detter J.C."/>
            <person name="Han C."/>
            <person name="Tapia R."/>
            <person name="Land M."/>
            <person name="Hauser L."/>
            <person name="Kyrpides N."/>
            <person name="Ivanova N."/>
            <person name="Pagani I."/>
            <person name="Parshina S."/>
            <person name="Plugge C."/>
            <person name="Muyzer G."/>
            <person name="Kuever J."/>
            <person name="Ivanova A."/>
            <person name="Nazina T."/>
            <person name="Klenk H.-P."/>
            <person name="Brambilla E."/>
            <person name="Spring S."/>
            <person name="Stams A.F."/>
            <person name="Woyke T."/>
        </authorList>
    </citation>
    <scope>NUCLEOTIDE SEQUENCE [LARGE SCALE GENOMIC DNA]</scope>
    <source>
        <strain evidence="9 10">DSM 7213</strain>
    </source>
</reference>
<dbReference type="SUPFAM" id="SSF52540">
    <property type="entry name" value="P-loop containing nucleoside triphosphate hydrolases"/>
    <property type="match status" value="1"/>
</dbReference>
<feature type="domain" description="Sigma-54 factor interaction" evidence="6">
    <location>
        <begin position="255"/>
        <end position="484"/>
    </location>
</feature>
<evidence type="ECO:0000256" key="2">
    <source>
        <dbReference type="ARBA" id="ARBA00022797"/>
    </source>
</evidence>
<dbReference type="SMART" id="SM00091">
    <property type="entry name" value="PAS"/>
    <property type="match status" value="2"/>
</dbReference>
<evidence type="ECO:0000256" key="5">
    <source>
        <dbReference type="SAM" id="Coils"/>
    </source>
</evidence>
<keyword evidence="10" id="KW-1185">Reference proteome</keyword>
<dbReference type="InterPro" id="IPR002078">
    <property type="entry name" value="Sigma_54_int"/>
</dbReference>
<dbReference type="InterPro" id="IPR025662">
    <property type="entry name" value="Sigma_54_int_dom_ATP-bd_1"/>
</dbReference>
<dbReference type="InterPro" id="IPR058031">
    <property type="entry name" value="AAA_lid_NorR"/>
</dbReference>
<dbReference type="InterPro" id="IPR000700">
    <property type="entry name" value="PAS-assoc_C"/>
</dbReference>
<protein>
    <recommendedName>
        <fullName evidence="4">HTH-type transcriptional regulatory protein TyrR</fullName>
    </recommendedName>
</protein>
<dbReference type="Gene3D" id="1.10.8.60">
    <property type="match status" value="1"/>
</dbReference>
<dbReference type="Pfam" id="PF25601">
    <property type="entry name" value="AAA_lid_14"/>
    <property type="match status" value="1"/>
</dbReference>
<dbReference type="InterPro" id="IPR027417">
    <property type="entry name" value="P-loop_NTPase"/>
</dbReference>
<dbReference type="Proteomes" id="UP000013520">
    <property type="component" value="Chromosome"/>
</dbReference>
<dbReference type="PANTHER" id="PTHR32071:SF57">
    <property type="entry name" value="C4-DICARBOXYLATE TRANSPORT TRANSCRIPTIONAL REGULATORY PROTEIN DCTD"/>
    <property type="match status" value="1"/>
</dbReference>
<dbReference type="InterPro" id="IPR000014">
    <property type="entry name" value="PAS"/>
</dbReference>
<dbReference type="Gene3D" id="3.30.450.20">
    <property type="entry name" value="PAS domain"/>
    <property type="match status" value="2"/>
</dbReference>
<evidence type="ECO:0000256" key="4">
    <source>
        <dbReference type="ARBA" id="ARBA00029500"/>
    </source>
</evidence>
<evidence type="ECO:0000259" key="6">
    <source>
        <dbReference type="PROSITE" id="PS50045"/>
    </source>
</evidence>
<keyword evidence="5" id="KW-0175">Coiled coil</keyword>
<feature type="domain" description="PAS" evidence="7">
    <location>
        <begin position="111"/>
        <end position="161"/>
    </location>
</feature>
<dbReference type="InterPro" id="IPR030828">
    <property type="entry name" value="HTH_TyrR"/>
</dbReference>
<dbReference type="Pfam" id="PF00158">
    <property type="entry name" value="Sigma54_activat"/>
    <property type="match status" value="1"/>
</dbReference>
<dbReference type="GO" id="GO:0006355">
    <property type="term" value="P:regulation of DNA-templated transcription"/>
    <property type="evidence" value="ECO:0007669"/>
    <property type="project" value="InterPro"/>
</dbReference>
<sequence>MQHKVSHGVITTDAGGRIVMCSDAAGELLGFSHRHVTGRVINEIMPDCGLTDLVLSERETREERITMSGRSLVVSRTIVQNNGRPEGSIFILQDVSENVKQKDEIQSLREAKNELEAIFDASFDEIFVIDGQGLVVKISNAGIPYYGVDTQQMIGQNVLELEKQGLIKPSVARLVFEKKERVTITQKTGAGKELIVTGNPVFDEQGNILRIVVNSREVSELARLRKRLFETEQLADAYRKQVMQLESDKKINKEIVASSPEMIKVLDMVDKVARVDSTVLITGESGVGKGVVASRIHKLSSRNDGPFVSINCGAIPENLLESELFGYAPGAFTGAQKGGKKGLIQIGDGGTVFLDEVGELPLNLQVKLLHVIQQRCVLPVGGTVPINVNVRFIAATNRNIKDMVAEGSFREDLYYRLNVIPLDIPPLRQRPQDILPLLEYYLDVINKKYDMLKKLHPETVDILQRYSWPGNVREVENIIERLAVTSELVEIKPSCLPDYVLNQISKKDNKIYVPDLCNMEEAVYEVEKQLISRAYKTYGNTYLMAEALGINQSTVVRKMKKYLSIPRRKPGPSKGLRQS</sequence>
<dbReference type="EMBL" id="CP003273">
    <property type="protein sequence ID" value="AGL03823.1"/>
    <property type="molecule type" value="Genomic_DNA"/>
</dbReference>